<evidence type="ECO:0000256" key="3">
    <source>
        <dbReference type="ARBA" id="ARBA00034003"/>
    </source>
</evidence>
<evidence type="ECO:0000256" key="2">
    <source>
        <dbReference type="ARBA" id="ARBA00022598"/>
    </source>
</evidence>
<dbReference type="Pfam" id="PF01068">
    <property type="entry name" value="DNA_ligase_A_M"/>
    <property type="match status" value="1"/>
</dbReference>
<dbReference type="GO" id="GO:0003910">
    <property type="term" value="F:DNA ligase (ATP) activity"/>
    <property type="evidence" value="ECO:0007669"/>
    <property type="project" value="UniProtKB-EC"/>
</dbReference>
<proteinExistence type="predicted"/>
<dbReference type="PROSITE" id="PS00697">
    <property type="entry name" value="DNA_LIGASE_A1"/>
    <property type="match status" value="1"/>
</dbReference>
<dbReference type="Pfam" id="PF04679">
    <property type="entry name" value="DNA_ligase_A_C"/>
    <property type="match status" value="1"/>
</dbReference>
<protein>
    <recommendedName>
        <fullName evidence="1">DNA ligase (ATP)</fullName>
        <ecNumber evidence="1">6.5.1.1</ecNumber>
    </recommendedName>
</protein>
<keyword evidence="2 5" id="KW-0436">Ligase</keyword>
<reference evidence="5" key="1">
    <citation type="submission" date="2022-11" db="EMBL/GenBank/DDBJ databases">
        <authorList>
            <person name="Vasilchenko N.G."/>
            <person name="Prazdnova E.V."/>
            <person name="Gorovtsov A.V."/>
            <person name="Chistyakov V.A."/>
            <person name="Pak M.L."/>
        </authorList>
    </citation>
    <scope>NUCLEOTIDE SEQUENCE</scope>
    <source>
        <strain evidence="5">R 4.5</strain>
    </source>
</reference>
<feature type="domain" description="ATP-dependent DNA ligase family profile" evidence="4">
    <location>
        <begin position="105"/>
        <end position="247"/>
    </location>
</feature>
<dbReference type="PANTHER" id="PTHR45997">
    <property type="entry name" value="DNA LIGASE 4"/>
    <property type="match status" value="1"/>
</dbReference>
<dbReference type="SUPFAM" id="SSF50249">
    <property type="entry name" value="Nucleic acid-binding proteins"/>
    <property type="match status" value="1"/>
</dbReference>
<dbReference type="InterPro" id="IPR012340">
    <property type="entry name" value="NA-bd_OB-fold"/>
</dbReference>
<dbReference type="GO" id="GO:0003677">
    <property type="term" value="F:DNA binding"/>
    <property type="evidence" value="ECO:0007669"/>
    <property type="project" value="InterPro"/>
</dbReference>
<gene>
    <name evidence="5" type="ORF">MF626_003555</name>
</gene>
<dbReference type="CDD" id="cd07971">
    <property type="entry name" value="OBF_DNA_ligase_LigD"/>
    <property type="match status" value="1"/>
</dbReference>
<dbReference type="Proteomes" id="UP001055784">
    <property type="component" value="Chromosome"/>
</dbReference>
<evidence type="ECO:0000313" key="5">
    <source>
        <dbReference type="EMBL" id="URJ49212.1"/>
    </source>
</evidence>
<evidence type="ECO:0000256" key="1">
    <source>
        <dbReference type="ARBA" id="ARBA00012727"/>
    </source>
</evidence>
<dbReference type="GO" id="GO:0006310">
    <property type="term" value="P:DNA recombination"/>
    <property type="evidence" value="ECO:0007669"/>
    <property type="project" value="InterPro"/>
</dbReference>
<dbReference type="InterPro" id="IPR012309">
    <property type="entry name" value="DNA_ligase_ATP-dep_C"/>
</dbReference>
<sequence length="316" mass="36585">MELDPIIPFEPTRMQNPPSGTNWVAQVKWDGVRILHYCDGNESRLFNRRLNERTVQYPELLDTTSFCKADSVILDGEVIAFDNTKPSFHEVMKRDRLKQEQSIRHSLNITPVTYMIFDILFYNGTWVTDKSLEYRQQLLDQIIVPRNNIQIVQNFSDGPALFNLMGQYQMEGVVYKDISSKYRINGKDDRWRKHKIVNDLFAVVGGVTRTNHIVNSLLLGLYTDNDDFIYIGSAGTGKLTRHDWAFLTEQTNKIVSTKCPFSNEPEKSKDVFWVKPELTVKVEYLEFTPGGSMRHPSIQTIIDVDKNECTINQLHK</sequence>
<dbReference type="EC" id="6.5.1.1" evidence="1"/>
<dbReference type="GO" id="GO:0006303">
    <property type="term" value="P:double-strand break repair via nonhomologous end joining"/>
    <property type="evidence" value="ECO:0007669"/>
    <property type="project" value="TreeGrafter"/>
</dbReference>
<evidence type="ECO:0000313" key="6">
    <source>
        <dbReference type="Proteomes" id="UP001055784"/>
    </source>
</evidence>
<dbReference type="InterPro" id="IPR016059">
    <property type="entry name" value="DNA_ligase_ATP-dep_CS"/>
</dbReference>
<dbReference type="InterPro" id="IPR012310">
    <property type="entry name" value="DNA_ligase_ATP-dep_cent"/>
</dbReference>
<accession>A0AAE9I877</accession>
<dbReference type="GO" id="GO:0006297">
    <property type="term" value="P:nucleotide-excision repair, DNA gap filling"/>
    <property type="evidence" value="ECO:0007669"/>
    <property type="project" value="TreeGrafter"/>
</dbReference>
<dbReference type="PANTHER" id="PTHR45997:SF1">
    <property type="entry name" value="DNA LIGASE 4"/>
    <property type="match status" value="1"/>
</dbReference>
<dbReference type="EMBL" id="CP097770">
    <property type="protein sequence ID" value="URJ49212.1"/>
    <property type="molecule type" value="Genomic_DNA"/>
</dbReference>
<dbReference type="InterPro" id="IPR029710">
    <property type="entry name" value="LIG4"/>
</dbReference>
<dbReference type="SUPFAM" id="SSF56091">
    <property type="entry name" value="DNA ligase/mRNA capping enzyme, catalytic domain"/>
    <property type="match status" value="1"/>
</dbReference>
<dbReference type="GO" id="GO:0005524">
    <property type="term" value="F:ATP binding"/>
    <property type="evidence" value="ECO:0007669"/>
    <property type="project" value="InterPro"/>
</dbReference>
<dbReference type="Gene3D" id="2.40.50.140">
    <property type="entry name" value="Nucleic acid-binding proteins"/>
    <property type="match status" value="1"/>
</dbReference>
<organism evidence="5 6">
    <name type="scientific">Paenibacillus polymyxa</name>
    <name type="common">Bacillus polymyxa</name>
    <dbReference type="NCBI Taxonomy" id="1406"/>
    <lineage>
        <taxon>Bacteria</taxon>
        <taxon>Bacillati</taxon>
        <taxon>Bacillota</taxon>
        <taxon>Bacilli</taxon>
        <taxon>Bacillales</taxon>
        <taxon>Paenibacillaceae</taxon>
        <taxon>Paenibacillus</taxon>
    </lineage>
</organism>
<dbReference type="RefSeq" id="WP_250259799.1">
    <property type="nucleotide sequence ID" value="NZ_CP097769.1"/>
</dbReference>
<comment type="catalytic activity">
    <reaction evidence="3">
        <text>ATP + (deoxyribonucleotide)n-3'-hydroxyl + 5'-phospho-(deoxyribonucleotide)m = (deoxyribonucleotide)n+m + AMP + diphosphate.</text>
        <dbReference type="EC" id="6.5.1.1"/>
    </reaction>
</comment>
<name>A0AAE9I877_PAEPO</name>
<evidence type="ECO:0000259" key="4">
    <source>
        <dbReference type="PROSITE" id="PS50160"/>
    </source>
</evidence>
<dbReference type="PROSITE" id="PS50160">
    <property type="entry name" value="DNA_LIGASE_A3"/>
    <property type="match status" value="1"/>
</dbReference>
<dbReference type="CDD" id="cd07906">
    <property type="entry name" value="Adenylation_DNA_ligase_LigD_LigC"/>
    <property type="match status" value="1"/>
</dbReference>
<dbReference type="AlphaFoldDB" id="A0AAE9I877"/>
<dbReference type="Gene3D" id="3.30.470.30">
    <property type="entry name" value="DNA ligase/mRNA capping enzyme"/>
    <property type="match status" value="1"/>
</dbReference>